<organism evidence="1 2">
    <name type="scientific">Sphingobacterium spiritivorum</name>
    <name type="common">Flavobacterium spiritivorum</name>
    <dbReference type="NCBI Taxonomy" id="258"/>
    <lineage>
        <taxon>Bacteria</taxon>
        <taxon>Pseudomonadati</taxon>
        <taxon>Bacteroidota</taxon>
        <taxon>Sphingobacteriia</taxon>
        <taxon>Sphingobacteriales</taxon>
        <taxon>Sphingobacteriaceae</taxon>
        <taxon>Sphingobacterium</taxon>
    </lineage>
</organism>
<accession>A0A380BZF6</accession>
<dbReference type="EMBL" id="UGYW01000002">
    <property type="protein sequence ID" value="SUJ09927.1"/>
    <property type="molecule type" value="Genomic_DNA"/>
</dbReference>
<sequence>MKAIDKYLSQALDNYPYSLTETIESLEYALSYDETNTTALCLTGRLYAEQLMNYEEAKKYFQEALTCNLYALEVYPHFAQTLIWNDDFEEAQKLIDFALTIKGINKTEILLKHVQLLEKQMKVKKALRLTKDLYITNCYSSYDQEIKNAETRLEDKLKRDKKKKK</sequence>
<dbReference type="InterPro" id="IPR011990">
    <property type="entry name" value="TPR-like_helical_dom_sf"/>
</dbReference>
<evidence type="ECO:0000313" key="1">
    <source>
        <dbReference type="EMBL" id="SUJ09927.1"/>
    </source>
</evidence>
<dbReference type="AlphaFoldDB" id="A0A380BZF6"/>
<gene>
    <name evidence="1" type="ORF">NCTC11388_02027</name>
</gene>
<dbReference type="SUPFAM" id="SSF48452">
    <property type="entry name" value="TPR-like"/>
    <property type="match status" value="1"/>
</dbReference>
<reference evidence="1 2" key="1">
    <citation type="submission" date="2018-06" db="EMBL/GenBank/DDBJ databases">
        <authorList>
            <consortium name="Pathogen Informatics"/>
            <person name="Doyle S."/>
        </authorList>
    </citation>
    <scope>NUCLEOTIDE SEQUENCE [LARGE SCALE GENOMIC DNA]</scope>
    <source>
        <strain evidence="1 2">NCTC11388</strain>
    </source>
</reference>
<dbReference type="RefSeq" id="WP_115170002.1">
    <property type="nucleotide sequence ID" value="NZ_UGYW01000002.1"/>
</dbReference>
<dbReference type="Gene3D" id="1.25.40.10">
    <property type="entry name" value="Tetratricopeptide repeat domain"/>
    <property type="match status" value="1"/>
</dbReference>
<evidence type="ECO:0000313" key="2">
    <source>
        <dbReference type="Proteomes" id="UP000254893"/>
    </source>
</evidence>
<proteinExistence type="predicted"/>
<protein>
    <submittedName>
        <fullName evidence="1">Uncharacterized protein</fullName>
    </submittedName>
</protein>
<dbReference type="Proteomes" id="UP000254893">
    <property type="component" value="Unassembled WGS sequence"/>
</dbReference>
<name>A0A380BZF6_SPHSI</name>